<dbReference type="Gene3D" id="1.20.120.910">
    <property type="entry name" value="DksA, coiled-coil domain"/>
    <property type="match status" value="1"/>
</dbReference>
<keyword evidence="3" id="KW-0862">Zinc</keyword>
<dbReference type="InterPro" id="IPR000962">
    <property type="entry name" value="Znf_DskA_TraR"/>
</dbReference>
<evidence type="ECO:0000313" key="7">
    <source>
        <dbReference type="EMBL" id="CAB4929534.1"/>
    </source>
</evidence>
<keyword evidence="2" id="KW-0863">Zinc-finger</keyword>
<evidence type="ECO:0000256" key="5">
    <source>
        <dbReference type="SAM" id="MobiDB-lite"/>
    </source>
</evidence>
<name>A0A6J7IGT8_9ZZZZ</name>
<reference evidence="7" key="1">
    <citation type="submission" date="2020-05" db="EMBL/GenBank/DDBJ databases">
        <authorList>
            <person name="Chiriac C."/>
            <person name="Salcher M."/>
            <person name="Ghai R."/>
            <person name="Kavagutti S V."/>
        </authorList>
    </citation>
    <scope>NUCLEOTIDE SEQUENCE</scope>
</reference>
<dbReference type="PANTHER" id="PTHR33823">
    <property type="entry name" value="RNA POLYMERASE-BINDING TRANSCRIPTION FACTOR DKSA-RELATED"/>
    <property type="match status" value="1"/>
</dbReference>
<gene>
    <name evidence="7" type="ORF">UFOPK3720_00644</name>
</gene>
<dbReference type="SUPFAM" id="SSF109635">
    <property type="entry name" value="DnaK suppressor protein DksA, alpha-hairpin domain"/>
    <property type="match status" value="1"/>
</dbReference>
<feature type="domain" description="Zinc finger DksA/TraR C4-type" evidence="6">
    <location>
        <begin position="159"/>
        <end position="194"/>
    </location>
</feature>
<dbReference type="PANTHER" id="PTHR33823:SF2">
    <property type="entry name" value="RNA POLYMERASE-BINDING TRANSCRIPTION FACTOR DKSA"/>
    <property type="match status" value="1"/>
</dbReference>
<dbReference type="EMBL" id="CAFBNB010000098">
    <property type="protein sequence ID" value="CAB4929534.1"/>
    <property type="molecule type" value="Genomic_DNA"/>
</dbReference>
<evidence type="ECO:0000256" key="4">
    <source>
        <dbReference type="SAM" id="Coils"/>
    </source>
</evidence>
<organism evidence="7">
    <name type="scientific">freshwater metagenome</name>
    <dbReference type="NCBI Taxonomy" id="449393"/>
    <lineage>
        <taxon>unclassified sequences</taxon>
        <taxon>metagenomes</taxon>
        <taxon>ecological metagenomes</taxon>
    </lineage>
</organism>
<sequence>MAVKKSGSTKVAVPVKKAVPPAKKAVPPAKKADPPVKRAVAPVKKADPPAKKAAASASKSAPAAPAAPAVRADESAWTRAELREVEEELRRDASRLAGELAAAEEGLADLIRDSGDGAGDDQADAGSKTFEREHEMSLANNARDMLLQVEHALARLANGTYGACESCGTPIGKGRLQAFPRATLCLACKQAEER</sequence>
<feature type="region of interest" description="Disordered" evidence="5">
    <location>
        <begin position="111"/>
        <end position="131"/>
    </location>
</feature>
<keyword evidence="1" id="KW-0479">Metal-binding</keyword>
<dbReference type="InterPro" id="IPR020458">
    <property type="entry name" value="Znf_DskA_TraR_CS"/>
</dbReference>
<dbReference type="SUPFAM" id="SSF57716">
    <property type="entry name" value="Glucocorticoid receptor-like (DNA-binding domain)"/>
    <property type="match status" value="1"/>
</dbReference>
<feature type="compositionally biased region" description="Low complexity" evidence="5">
    <location>
        <begin position="10"/>
        <end position="29"/>
    </location>
</feature>
<evidence type="ECO:0000256" key="1">
    <source>
        <dbReference type="ARBA" id="ARBA00022723"/>
    </source>
</evidence>
<dbReference type="Pfam" id="PF01258">
    <property type="entry name" value="zf-dskA_traR"/>
    <property type="match status" value="1"/>
</dbReference>
<evidence type="ECO:0000259" key="6">
    <source>
        <dbReference type="Pfam" id="PF01258"/>
    </source>
</evidence>
<protein>
    <submittedName>
        <fullName evidence="7">Unannotated protein</fullName>
    </submittedName>
</protein>
<keyword evidence="4" id="KW-0175">Coiled coil</keyword>
<feature type="compositionally biased region" description="Low complexity" evidence="5">
    <location>
        <begin position="51"/>
        <end position="70"/>
    </location>
</feature>
<feature type="coiled-coil region" evidence="4">
    <location>
        <begin position="79"/>
        <end position="106"/>
    </location>
</feature>
<dbReference type="AlphaFoldDB" id="A0A6J7IGT8"/>
<dbReference type="PROSITE" id="PS01102">
    <property type="entry name" value="ZF_DKSA_1"/>
    <property type="match status" value="1"/>
</dbReference>
<proteinExistence type="predicted"/>
<dbReference type="InterPro" id="IPR037187">
    <property type="entry name" value="DnaK_N"/>
</dbReference>
<feature type="region of interest" description="Disordered" evidence="5">
    <location>
        <begin position="1"/>
        <end position="76"/>
    </location>
</feature>
<dbReference type="PROSITE" id="PS51128">
    <property type="entry name" value="ZF_DKSA_2"/>
    <property type="match status" value="1"/>
</dbReference>
<evidence type="ECO:0000256" key="2">
    <source>
        <dbReference type="ARBA" id="ARBA00022771"/>
    </source>
</evidence>
<evidence type="ECO:0000256" key="3">
    <source>
        <dbReference type="ARBA" id="ARBA00022833"/>
    </source>
</evidence>
<accession>A0A6J7IGT8</accession>
<dbReference type="GO" id="GO:0008270">
    <property type="term" value="F:zinc ion binding"/>
    <property type="evidence" value="ECO:0007669"/>
    <property type="project" value="UniProtKB-KW"/>
</dbReference>